<sequence length="405" mass="46313">MRACASETHSTSQLIKTYEFVASYCSPPRMKSSHCKFKTDERNYVVEVYKENSPEAKKEIRYISSFSPIEHIDRGDPPIPIVTDYIQHKRTSKAVAAHPFGANSTSTCTCAQKSIYGVEARNACAAVPLRALENSLDMCCKATSRYAHERERERQTLYDSQGFIRGLERQKPDIFDLVERHQSLRNTRARADLARKDARVYSLALVEQNYLKAGRAANTDQKSKIQDFGTPVYSKLVRITRASLHLILFSLARDTSLVGARTAERASWQQLLQTRKIFRAQRSSQTTTGISVKMNYPRWPGPPPLTLKQEARSGARNLGREMTEALAVEVHSLTGSEYRTRVCKCTRGHIRYVRVYRDHRRRVRLAWPTRTRSVRPMYFGTSSQIVFTFRILESSPALRPDRKAV</sequence>
<evidence type="ECO:0000313" key="1">
    <source>
        <dbReference type="EMBL" id="CAB0044177.1"/>
    </source>
</evidence>
<reference evidence="1 2" key="1">
    <citation type="submission" date="2020-02" db="EMBL/GenBank/DDBJ databases">
        <authorList>
            <person name="Ferguson B K."/>
        </authorList>
    </citation>
    <scope>NUCLEOTIDE SEQUENCE [LARGE SCALE GENOMIC DNA]</scope>
</reference>
<keyword evidence="2" id="KW-1185">Reference proteome</keyword>
<evidence type="ECO:0000313" key="2">
    <source>
        <dbReference type="Proteomes" id="UP000479190"/>
    </source>
</evidence>
<dbReference type="EMBL" id="CADCXV010001405">
    <property type="protein sequence ID" value="CAB0044177.1"/>
    <property type="molecule type" value="Genomic_DNA"/>
</dbReference>
<accession>A0A6H5J6I9</accession>
<dbReference type="AlphaFoldDB" id="A0A6H5J6I9"/>
<protein>
    <submittedName>
        <fullName evidence="1">Uncharacterized protein</fullName>
    </submittedName>
</protein>
<name>A0A6H5J6I9_9HYME</name>
<organism evidence="1 2">
    <name type="scientific">Trichogramma brassicae</name>
    <dbReference type="NCBI Taxonomy" id="86971"/>
    <lineage>
        <taxon>Eukaryota</taxon>
        <taxon>Metazoa</taxon>
        <taxon>Ecdysozoa</taxon>
        <taxon>Arthropoda</taxon>
        <taxon>Hexapoda</taxon>
        <taxon>Insecta</taxon>
        <taxon>Pterygota</taxon>
        <taxon>Neoptera</taxon>
        <taxon>Endopterygota</taxon>
        <taxon>Hymenoptera</taxon>
        <taxon>Apocrita</taxon>
        <taxon>Proctotrupomorpha</taxon>
        <taxon>Chalcidoidea</taxon>
        <taxon>Trichogrammatidae</taxon>
        <taxon>Trichogramma</taxon>
    </lineage>
</organism>
<proteinExistence type="predicted"/>
<dbReference type="Proteomes" id="UP000479190">
    <property type="component" value="Unassembled WGS sequence"/>
</dbReference>
<gene>
    <name evidence="1" type="ORF">TBRA_LOCUS15765</name>
</gene>